<dbReference type="RefSeq" id="WP_073194821.1">
    <property type="nucleotide sequence ID" value="NZ_FRBN01000002.1"/>
</dbReference>
<evidence type="ECO:0000313" key="3">
    <source>
        <dbReference type="Proteomes" id="UP000184191"/>
    </source>
</evidence>
<evidence type="ECO:0000259" key="1">
    <source>
        <dbReference type="PROSITE" id="PS50043"/>
    </source>
</evidence>
<dbReference type="Gene3D" id="3.40.50.1820">
    <property type="entry name" value="alpha/beta hydrolase"/>
    <property type="match status" value="1"/>
</dbReference>
<dbReference type="GO" id="GO:0003677">
    <property type="term" value="F:DNA binding"/>
    <property type="evidence" value="ECO:0007669"/>
    <property type="project" value="InterPro"/>
</dbReference>
<dbReference type="InterPro" id="IPR029058">
    <property type="entry name" value="AB_hydrolase_fold"/>
</dbReference>
<accession>A0A1M6W3R9</accession>
<dbReference type="InterPro" id="IPR036388">
    <property type="entry name" value="WH-like_DNA-bd_sf"/>
</dbReference>
<dbReference type="InterPro" id="IPR000792">
    <property type="entry name" value="Tscrpt_reg_LuxR_C"/>
</dbReference>
<protein>
    <submittedName>
        <fullName evidence="2">Regulatory protein, luxR family</fullName>
    </submittedName>
</protein>
<dbReference type="Gene3D" id="1.10.10.10">
    <property type="entry name" value="Winged helix-like DNA-binding domain superfamily/Winged helix DNA-binding domain"/>
    <property type="match status" value="1"/>
</dbReference>
<dbReference type="SUPFAM" id="SSF53474">
    <property type="entry name" value="alpha/beta-Hydrolases"/>
    <property type="match status" value="1"/>
</dbReference>
<evidence type="ECO:0000313" key="2">
    <source>
        <dbReference type="EMBL" id="SHK88307.1"/>
    </source>
</evidence>
<dbReference type="GO" id="GO:0006355">
    <property type="term" value="P:regulation of DNA-templated transcription"/>
    <property type="evidence" value="ECO:0007669"/>
    <property type="project" value="InterPro"/>
</dbReference>
<dbReference type="EMBL" id="FRBN01000002">
    <property type="protein sequence ID" value="SHK88307.1"/>
    <property type="molecule type" value="Genomic_DNA"/>
</dbReference>
<keyword evidence="3" id="KW-1185">Reference proteome</keyword>
<dbReference type="Proteomes" id="UP000184191">
    <property type="component" value="Unassembled WGS sequence"/>
</dbReference>
<reference evidence="3" key="1">
    <citation type="submission" date="2016-11" db="EMBL/GenBank/DDBJ databases">
        <authorList>
            <person name="Varghese N."/>
            <person name="Submissions S."/>
        </authorList>
    </citation>
    <scope>NUCLEOTIDE SEQUENCE [LARGE SCALE GENOMIC DNA]</scope>
    <source>
        <strain evidence="3">DSM 29327</strain>
    </source>
</reference>
<dbReference type="OrthoDB" id="8107794at2"/>
<dbReference type="PROSITE" id="PS50043">
    <property type="entry name" value="HTH_LUXR_2"/>
    <property type="match status" value="1"/>
</dbReference>
<proteinExistence type="predicted"/>
<dbReference type="InterPro" id="IPR016032">
    <property type="entry name" value="Sig_transdc_resp-reg_C-effctor"/>
</dbReference>
<dbReference type="STRING" id="1054996.SAMN05444414_10291"/>
<organism evidence="2 3">
    <name type="scientific">Roseovarius marisflavi</name>
    <dbReference type="NCBI Taxonomy" id="1054996"/>
    <lineage>
        <taxon>Bacteria</taxon>
        <taxon>Pseudomonadati</taxon>
        <taxon>Pseudomonadota</taxon>
        <taxon>Alphaproteobacteria</taxon>
        <taxon>Rhodobacterales</taxon>
        <taxon>Roseobacteraceae</taxon>
        <taxon>Roseovarius</taxon>
    </lineage>
</organism>
<sequence length="594" mass="65933">MVTNRRQADDSDFPTLSDKDRAEAIGCLYDVALDPARYEALLDHWESAVSPLRARADFAAPRLLDDPQIASHFRRAGEFLDRIALTEDPDEIDAILAPFDRVAALVFDQQHCIRAANEAARTRLNLPDGARLGDLPINADDIEAVSETVRMLVHDNDKDSAVLRVRSRVEGHLIVLRLQRHLAADGTPLVIAASNDVAWPEGFCDILRSAFNLSGTEAEVVRHLVDCRSVSEIAAQRGRSVDTIRAQIKSILAKTETHSQLELVRLALSVMDMTNLTLQSAPGPRVISGGDGMLKALDFKSLVTPDGRRLDYLLLGDPGGTPVLYLPLDFGFVRWPASAEAEAANRGLRIIVPLRAGYGLSDMVDRKTDYDAALIADTLQVLRAENVTRCPILCISGDTYYAVRLTRQTPGMFSAIIACSGMLPLTGREQYERMDKWHRFILAGAKYTPHLLPFMVKAGFLLARKIGKRGFLHAVYGNSPGDISTLEETEVFEAIVTGSDTALSDTNCAHEAFSRQLVSGQLGDWSDEVNALRGQLPVIYMNGAQDPQVPLATFEEFRRDYDWIEFHLFENVGQLAFFRHWRDVLDRLTPLLEE</sequence>
<dbReference type="AlphaFoldDB" id="A0A1M6W3R9"/>
<name>A0A1M6W3R9_9RHOB</name>
<dbReference type="SUPFAM" id="SSF46894">
    <property type="entry name" value="C-terminal effector domain of the bipartite response regulators"/>
    <property type="match status" value="1"/>
</dbReference>
<gene>
    <name evidence="2" type="ORF">SAMN05444414_10291</name>
</gene>
<dbReference type="SMART" id="SM00421">
    <property type="entry name" value="HTH_LUXR"/>
    <property type="match status" value="1"/>
</dbReference>
<feature type="domain" description="HTH luxR-type" evidence="1">
    <location>
        <begin position="206"/>
        <end position="271"/>
    </location>
</feature>